<feature type="region of interest" description="Disordered" evidence="1">
    <location>
        <begin position="1"/>
        <end position="29"/>
    </location>
</feature>
<proteinExistence type="predicted"/>
<feature type="compositionally biased region" description="Polar residues" evidence="1">
    <location>
        <begin position="10"/>
        <end position="29"/>
    </location>
</feature>
<name>A0A2P9AEY7_9HYPH</name>
<gene>
    <name evidence="2" type="ORF">BQ8482_111608</name>
</gene>
<evidence type="ECO:0000313" key="3">
    <source>
        <dbReference type="Proteomes" id="UP000245698"/>
    </source>
</evidence>
<evidence type="ECO:0000313" key="2">
    <source>
        <dbReference type="EMBL" id="SJM29678.1"/>
    </source>
</evidence>
<sequence>MTEKYPPDSKLSNTDSLSNPVYSIGSRTL</sequence>
<dbReference type="Proteomes" id="UP000245698">
    <property type="component" value="Unassembled WGS sequence"/>
</dbReference>
<evidence type="ECO:0000256" key="1">
    <source>
        <dbReference type="SAM" id="MobiDB-lite"/>
    </source>
</evidence>
<dbReference type="EMBL" id="FUIG01000013">
    <property type="protein sequence ID" value="SJM29678.1"/>
    <property type="molecule type" value="Genomic_DNA"/>
</dbReference>
<keyword evidence="3" id="KW-1185">Reference proteome</keyword>
<protein>
    <submittedName>
        <fullName evidence="2">Uncharacterized protein</fullName>
    </submittedName>
</protein>
<organism evidence="2 3">
    <name type="scientific">Mesorhizobium delmotii</name>
    <dbReference type="NCBI Taxonomy" id="1631247"/>
    <lineage>
        <taxon>Bacteria</taxon>
        <taxon>Pseudomonadati</taxon>
        <taxon>Pseudomonadota</taxon>
        <taxon>Alphaproteobacteria</taxon>
        <taxon>Hyphomicrobiales</taxon>
        <taxon>Phyllobacteriaceae</taxon>
        <taxon>Mesorhizobium</taxon>
    </lineage>
</organism>
<reference evidence="3" key="1">
    <citation type="submission" date="2016-12" db="EMBL/GenBank/DDBJ databases">
        <authorList>
            <person name="Brunel B."/>
        </authorList>
    </citation>
    <scope>NUCLEOTIDE SEQUENCE [LARGE SCALE GENOMIC DNA]</scope>
</reference>
<dbReference type="AlphaFoldDB" id="A0A2P9AEY7"/>
<accession>A0A2P9AEY7</accession>